<keyword evidence="2 3" id="KW-0040">ANK repeat</keyword>
<feature type="repeat" description="ANK" evidence="3">
    <location>
        <begin position="233"/>
        <end position="265"/>
    </location>
</feature>
<dbReference type="InterPro" id="IPR036770">
    <property type="entry name" value="Ankyrin_rpt-contain_sf"/>
</dbReference>
<comment type="caution">
    <text evidence="5">The sequence shown here is derived from an EMBL/GenBank/DDBJ whole genome shotgun (WGS) entry which is preliminary data.</text>
</comment>
<dbReference type="GeneID" id="34580851"/>
<evidence type="ECO:0000313" key="6">
    <source>
        <dbReference type="Proteomes" id="UP000177622"/>
    </source>
</evidence>
<evidence type="ECO:0000313" key="5">
    <source>
        <dbReference type="EMBL" id="OGE48589.1"/>
    </source>
</evidence>
<dbReference type="PANTHER" id="PTHR24188:SF29">
    <property type="entry name" value="GH09064P"/>
    <property type="match status" value="1"/>
</dbReference>
<dbReference type="Pfam" id="PF12796">
    <property type="entry name" value="Ank_2"/>
    <property type="match status" value="1"/>
</dbReference>
<dbReference type="InterPro" id="IPR001810">
    <property type="entry name" value="F-box_dom"/>
</dbReference>
<proteinExistence type="predicted"/>
<organism evidence="5 6">
    <name type="scientific">Penicillium arizonense</name>
    <dbReference type="NCBI Taxonomy" id="1835702"/>
    <lineage>
        <taxon>Eukaryota</taxon>
        <taxon>Fungi</taxon>
        <taxon>Dikarya</taxon>
        <taxon>Ascomycota</taxon>
        <taxon>Pezizomycotina</taxon>
        <taxon>Eurotiomycetes</taxon>
        <taxon>Eurotiomycetidae</taxon>
        <taxon>Eurotiales</taxon>
        <taxon>Aspergillaceae</taxon>
        <taxon>Penicillium</taxon>
    </lineage>
</organism>
<feature type="domain" description="F-box" evidence="4">
    <location>
        <begin position="65"/>
        <end position="110"/>
    </location>
</feature>
<sequence length="313" mass="34819">MPIKPLQYSLTGHQDLLILSSEAMKHPPVLGKYNTTPHQCPRQAISNAKLLKLTQQFLSTTTPSKPSLTALPNELLILISKSMNQTTLSAFTQVNKTLHALLEKNLYKYNARYNWGDALDWAMQHGNLGVARKAIDATTNGIYRSRREHLGVFLVDAVHAACEAWPHPSSNNYIAIAELLLASGAKARNLHEKTKYVPIYEVAQAGITQLARSLIRYGSPIEPPFGACSSATRYTTPLVPATINGHVEIVELLLVYGADVNGRVYQRRAPLDYASEAGYRFPEIKRLLESYEYQTKKLHVVSSSRGWVGQSCF</sequence>
<evidence type="ECO:0000256" key="2">
    <source>
        <dbReference type="ARBA" id="ARBA00023043"/>
    </source>
</evidence>
<dbReference type="EMBL" id="LXJU01000027">
    <property type="protein sequence ID" value="OGE48589.1"/>
    <property type="molecule type" value="Genomic_DNA"/>
</dbReference>
<dbReference type="Proteomes" id="UP000177622">
    <property type="component" value="Unassembled WGS sequence"/>
</dbReference>
<dbReference type="PROSITE" id="PS50088">
    <property type="entry name" value="ANK_REPEAT"/>
    <property type="match status" value="1"/>
</dbReference>
<keyword evidence="1" id="KW-0677">Repeat</keyword>
<evidence type="ECO:0000259" key="4">
    <source>
        <dbReference type="PROSITE" id="PS50181"/>
    </source>
</evidence>
<dbReference type="SUPFAM" id="SSF48403">
    <property type="entry name" value="Ankyrin repeat"/>
    <property type="match status" value="1"/>
</dbReference>
<gene>
    <name evidence="5" type="ORF">PENARI_c027G09874</name>
</gene>
<accession>A0A1F5L6L4</accession>
<name>A0A1F5L6L4_PENAI</name>
<evidence type="ECO:0000256" key="1">
    <source>
        <dbReference type="ARBA" id="ARBA00022737"/>
    </source>
</evidence>
<keyword evidence="6" id="KW-1185">Reference proteome</keyword>
<protein>
    <recommendedName>
        <fullName evidence="4">F-box domain-containing protein</fullName>
    </recommendedName>
</protein>
<dbReference type="AlphaFoldDB" id="A0A1F5L6L4"/>
<dbReference type="Gene3D" id="1.25.40.20">
    <property type="entry name" value="Ankyrin repeat-containing domain"/>
    <property type="match status" value="1"/>
</dbReference>
<evidence type="ECO:0000256" key="3">
    <source>
        <dbReference type="PROSITE-ProRule" id="PRU00023"/>
    </source>
</evidence>
<dbReference type="STRING" id="1835702.A0A1F5L6L4"/>
<dbReference type="RefSeq" id="XP_022484044.1">
    <property type="nucleotide sequence ID" value="XM_022636117.1"/>
</dbReference>
<dbReference type="OrthoDB" id="366390at2759"/>
<dbReference type="InterPro" id="IPR002110">
    <property type="entry name" value="Ankyrin_rpt"/>
</dbReference>
<reference evidence="5 6" key="1">
    <citation type="journal article" date="2016" name="Sci. Rep.">
        <title>Penicillium arizonense, a new, genome sequenced fungal species, reveals a high chemical diversity in secreted metabolites.</title>
        <authorList>
            <person name="Grijseels S."/>
            <person name="Nielsen J.C."/>
            <person name="Randelovic M."/>
            <person name="Nielsen J."/>
            <person name="Nielsen K.F."/>
            <person name="Workman M."/>
            <person name="Frisvad J.C."/>
        </authorList>
    </citation>
    <scope>NUCLEOTIDE SEQUENCE [LARGE SCALE GENOMIC DNA]</scope>
    <source>
        <strain evidence="5 6">CBS 141311</strain>
    </source>
</reference>
<dbReference type="PROSITE" id="PS50297">
    <property type="entry name" value="ANK_REP_REGION"/>
    <property type="match status" value="1"/>
</dbReference>
<dbReference type="PROSITE" id="PS50181">
    <property type="entry name" value="FBOX"/>
    <property type="match status" value="1"/>
</dbReference>
<dbReference type="PANTHER" id="PTHR24188">
    <property type="entry name" value="ANKYRIN REPEAT PROTEIN"/>
    <property type="match status" value="1"/>
</dbReference>